<keyword evidence="4" id="KW-0732">Signal</keyword>
<proteinExistence type="inferred from homology"/>
<dbReference type="SUPFAM" id="SSF51126">
    <property type="entry name" value="Pectin lyase-like"/>
    <property type="match status" value="1"/>
</dbReference>
<dbReference type="RefSeq" id="WP_143029587.1">
    <property type="nucleotide sequence ID" value="NZ_FMZW01000015.1"/>
</dbReference>
<dbReference type="Pfam" id="PF01095">
    <property type="entry name" value="Pectinesterase"/>
    <property type="match status" value="1"/>
</dbReference>
<keyword evidence="3" id="KW-0063">Aspartyl esterase</keyword>
<evidence type="ECO:0000256" key="1">
    <source>
        <dbReference type="ARBA" id="ARBA00008891"/>
    </source>
</evidence>
<dbReference type="GO" id="GO:0009279">
    <property type="term" value="C:cell outer membrane"/>
    <property type="evidence" value="ECO:0007669"/>
    <property type="project" value="TreeGrafter"/>
</dbReference>
<evidence type="ECO:0000256" key="2">
    <source>
        <dbReference type="ARBA" id="ARBA00022801"/>
    </source>
</evidence>
<feature type="chain" id="PRO_5011528817" evidence="4">
    <location>
        <begin position="23"/>
        <end position="328"/>
    </location>
</feature>
<dbReference type="InterPro" id="IPR000070">
    <property type="entry name" value="Pectinesterase_cat"/>
</dbReference>
<dbReference type="EMBL" id="FMZW01000015">
    <property type="protein sequence ID" value="SDD80452.1"/>
    <property type="molecule type" value="Genomic_DNA"/>
</dbReference>
<dbReference type="Proteomes" id="UP000199245">
    <property type="component" value="Unassembled WGS sequence"/>
</dbReference>
<comment type="similarity">
    <text evidence="1">Belongs to the pectinesterase family.</text>
</comment>
<dbReference type="PANTHER" id="PTHR31321:SF57">
    <property type="entry name" value="PECTINESTERASE 53-RELATED"/>
    <property type="match status" value="1"/>
</dbReference>
<evidence type="ECO:0000259" key="5">
    <source>
        <dbReference type="Pfam" id="PF01095"/>
    </source>
</evidence>
<dbReference type="InterPro" id="IPR012334">
    <property type="entry name" value="Pectin_lyas_fold"/>
</dbReference>
<dbReference type="InterPro" id="IPR011050">
    <property type="entry name" value="Pectin_lyase_fold/virulence"/>
</dbReference>
<reference evidence="6 7" key="1">
    <citation type="submission" date="2016-10" db="EMBL/GenBank/DDBJ databases">
        <authorList>
            <person name="de Groot N.N."/>
        </authorList>
    </citation>
    <scope>NUCLEOTIDE SEQUENCE [LARGE SCALE GENOMIC DNA]</scope>
    <source>
        <strain evidence="6 7">R5</strain>
    </source>
</reference>
<dbReference type="GO" id="GO:0042545">
    <property type="term" value="P:cell wall modification"/>
    <property type="evidence" value="ECO:0007669"/>
    <property type="project" value="InterPro"/>
</dbReference>
<sequence>MRVSVLFAAVLAGYVCISTAHAQPLFVSRAERAAYHSVQAAIDALPAQGGDIQIAPGIYREKVKLSKSGVHIRGSGKRPDDTVIVYGDGAINVGGTAHSATLDASGDDFRLDNLTIQNDYALNPANSSSQAVALSVTGDRDVITRVRLLGAQDTLFASKGPNGRMSRQYFGSCYIEGHVDFIFGDAKAYFRQCELHGLANQAVVYTAQSKGALDEDSAYVFDHCRLTADPAAGYVALGRPWRPYATVIFLSTKMDAPVIAEGWREWTPGQTNKLRTANYAEYKSSGIGANPAGREPHSHQLTDSEAAKWSLSAFFGDATDWLSGVPPK</sequence>
<organism evidence="6 7">
    <name type="scientific">Bradyrhizobium brasilense</name>
    <dbReference type="NCBI Taxonomy" id="1419277"/>
    <lineage>
        <taxon>Bacteria</taxon>
        <taxon>Pseudomonadati</taxon>
        <taxon>Pseudomonadota</taxon>
        <taxon>Alphaproteobacteria</taxon>
        <taxon>Hyphomicrobiales</taxon>
        <taxon>Nitrobacteraceae</taxon>
        <taxon>Bradyrhizobium</taxon>
    </lineage>
</organism>
<evidence type="ECO:0000313" key="6">
    <source>
        <dbReference type="EMBL" id="SDD80452.1"/>
    </source>
</evidence>
<feature type="domain" description="Pectinesterase catalytic" evidence="5">
    <location>
        <begin position="27"/>
        <end position="315"/>
    </location>
</feature>
<evidence type="ECO:0000256" key="3">
    <source>
        <dbReference type="ARBA" id="ARBA00023085"/>
    </source>
</evidence>
<gene>
    <name evidence="6" type="ORF">SAMN05216337_1015121</name>
</gene>
<name>A0A1G6XR11_9BRAD</name>
<dbReference type="AlphaFoldDB" id="A0A1G6XR11"/>
<dbReference type="PANTHER" id="PTHR31321">
    <property type="entry name" value="ACYL-COA THIOESTER HYDROLASE YBHC-RELATED"/>
    <property type="match status" value="1"/>
</dbReference>
<accession>A0A1G6XR11</accession>
<evidence type="ECO:0000256" key="4">
    <source>
        <dbReference type="SAM" id="SignalP"/>
    </source>
</evidence>
<keyword evidence="2" id="KW-0378">Hydrolase</keyword>
<feature type="signal peptide" evidence="4">
    <location>
        <begin position="1"/>
        <end position="22"/>
    </location>
</feature>
<protein>
    <submittedName>
        <fullName evidence="6">Pectinesterase/polygalacturonase</fullName>
    </submittedName>
</protein>
<dbReference type="GO" id="GO:0030599">
    <property type="term" value="F:pectinesterase activity"/>
    <property type="evidence" value="ECO:0007669"/>
    <property type="project" value="InterPro"/>
</dbReference>
<evidence type="ECO:0000313" key="7">
    <source>
        <dbReference type="Proteomes" id="UP000199245"/>
    </source>
</evidence>
<dbReference type="Gene3D" id="2.160.20.10">
    <property type="entry name" value="Single-stranded right-handed beta-helix, Pectin lyase-like"/>
    <property type="match status" value="1"/>
</dbReference>